<dbReference type="GO" id="GO:0051082">
    <property type="term" value="F:unfolded protein binding"/>
    <property type="evidence" value="ECO:0007669"/>
    <property type="project" value="TreeGrafter"/>
</dbReference>
<dbReference type="Pfam" id="PF00166">
    <property type="entry name" value="Cpn10"/>
    <property type="match status" value="2"/>
</dbReference>
<reference evidence="12" key="2">
    <citation type="submission" date="2021-11" db="EMBL/GenBank/DDBJ databases">
        <authorList>
            <consortium name="Genoscope - CEA"/>
            <person name="William W."/>
        </authorList>
    </citation>
    <scope>NUCLEOTIDE SEQUENCE</scope>
</reference>
<dbReference type="GO" id="GO:0005739">
    <property type="term" value="C:mitochondrion"/>
    <property type="evidence" value="ECO:0007669"/>
    <property type="project" value="TreeGrafter"/>
</dbReference>
<dbReference type="InterPro" id="IPR011032">
    <property type="entry name" value="GroES-like_sf"/>
</dbReference>
<dbReference type="GO" id="GO:0051087">
    <property type="term" value="F:protein-folding chaperone binding"/>
    <property type="evidence" value="ECO:0007669"/>
    <property type="project" value="TreeGrafter"/>
</dbReference>
<evidence type="ECO:0000256" key="6">
    <source>
        <dbReference type="RuleBase" id="RU003479"/>
    </source>
</evidence>
<gene>
    <name evidence="8" type="ORF">PCAL00307_LOCUS12049</name>
    <name evidence="9" type="ORF">PCAL00307_LOCUS12050</name>
    <name evidence="10" type="ORF">PCAL00307_LOCUS12051</name>
    <name evidence="11" type="ORF">PCAL00307_LOCUS12053</name>
    <name evidence="12" type="ORF">PECAL_1P34290</name>
</gene>
<dbReference type="GO" id="GO:0005524">
    <property type="term" value="F:ATP binding"/>
    <property type="evidence" value="ECO:0007669"/>
    <property type="project" value="InterPro"/>
</dbReference>
<sequence>MAPHARRRAVAAALLLRHAATFTYSRPMRVTTRLRDAYLIDNEDVGGPLEPLSDYLLVKVDETAEKTSGGIMISDKAKEPPPTGVVQTVGPGALHPESGTVLPIDCKAGDNVMWGRYAGANVKYQRESHTLLKDRDVQMSWNGELTSGNARPIGGNILIKVREEKGQTTSGLFLGLEAADKASVVGEVVQVGPGRVLRDGSRAPQPCAVGDTVRFQDLDVTECDIEDEEYVLVDSQHVMMKWPGA</sequence>
<dbReference type="PRINTS" id="PR00297">
    <property type="entry name" value="CHAPERONIN10"/>
</dbReference>
<evidence type="ECO:0000313" key="8">
    <source>
        <dbReference type="EMBL" id="CAE0696613.1"/>
    </source>
</evidence>
<name>A0A6S8V3T8_9STRA</name>
<evidence type="ECO:0000256" key="2">
    <source>
        <dbReference type="ARBA" id="ARBA00023186"/>
    </source>
</evidence>
<evidence type="ECO:0000313" key="9">
    <source>
        <dbReference type="EMBL" id="CAE0696614.1"/>
    </source>
</evidence>
<keyword evidence="13" id="KW-1185">Reference proteome</keyword>
<dbReference type="CDD" id="cd00320">
    <property type="entry name" value="cpn10"/>
    <property type="match status" value="2"/>
</dbReference>
<dbReference type="Gene3D" id="2.30.33.40">
    <property type="entry name" value="GroES chaperonin"/>
    <property type="match status" value="2"/>
</dbReference>
<keyword evidence="2 6" id="KW-0143">Chaperone</keyword>
<dbReference type="GO" id="GO:0046872">
    <property type="term" value="F:metal ion binding"/>
    <property type="evidence" value="ECO:0007669"/>
    <property type="project" value="TreeGrafter"/>
</dbReference>
<dbReference type="EMBL" id="CAKKNE010000001">
    <property type="protein sequence ID" value="CAH0366914.1"/>
    <property type="molecule type" value="Genomic_DNA"/>
</dbReference>
<dbReference type="EMBL" id="HBIW01014030">
    <property type="protein sequence ID" value="CAE0696615.1"/>
    <property type="molecule type" value="Transcribed_RNA"/>
</dbReference>
<organism evidence="11">
    <name type="scientific">Pelagomonas calceolata</name>
    <dbReference type="NCBI Taxonomy" id="35677"/>
    <lineage>
        <taxon>Eukaryota</taxon>
        <taxon>Sar</taxon>
        <taxon>Stramenopiles</taxon>
        <taxon>Ochrophyta</taxon>
        <taxon>Pelagophyceae</taxon>
        <taxon>Pelagomonadales</taxon>
        <taxon>Pelagomonadaceae</taxon>
        <taxon>Pelagomonas</taxon>
    </lineage>
</organism>
<protein>
    <recommendedName>
        <fullName evidence="4">20 kDa chaperonin, chloroplastic</fullName>
    </recommendedName>
    <alternativeName>
        <fullName evidence="3">Chaperonin 10</fullName>
    </alternativeName>
    <alternativeName>
        <fullName evidence="5">Protein Cpn21</fullName>
    </alternativeName>
</protein>
<dbReference type="Proteomes" id="UP000789595">
    <property type="component" value="Unassembled WGS sequence"/>
</dbReference>
<dbReference type="InterPro" id="IPR020818">
    <property type="entry name" value="Chaperonin_GroES"/>
</dbReference>
<evidence type="ECO:0000256" key="1">
    <source>
        <dbReference type="ARBA" id="ARBA00006975"/>
    </source>
</evidence>
<evidence type="ECO:0000313" key="10">
    <source>
        <dbReference type="EMBL" id="CAE0696615.1"/>
    </source>
</evidence>
<dbReference type="EMBL" id="HBIW01014028">
    <property type="protein sequence ID" value="CAE0696613.1"/>
    <property type="molecule type" value="Transcribed_RNA"/>
</dbReference>
<dbReference type="AlphaFoldDB" id="A0A6S8V3T8"/>
<reference evidence="11" key="1">
    <citation type="submission" date="2021-01" db="EMBL/GenBank/DDBJ databases">
        <authorList>
            <person name="Corre E."/>
            <person name="Pelletier E."/>
            <person name="Niang G."/>
            <person name="Scheremetjew M."/>
            <person name="Finn R."/>
            <person name="Kale V."/>
            <person name="Holt S."/>
            <person name="Cochrane G."/>
            <person name="Meng A."/>
            <person name="Brown T."/>
            <person name="Cohen L."/>
        </authorList>
    </citation>
    <scope>NUCLEOTIDE SEQUENCE</scope>
    <source>
        <strain evidence="11">CCMP1756</strain>
    </source>
</reference>
<feature type="signal peptide" evidence="7">
    <location>
        <begin position="1"/>
        <end position="25"/>
    </location>
</feature>
<keyword evidence="7" id="KW-0732">Signal</keyword>
<dbReference type="OrthoDB" id="184876at2759"/>
<dbReference type="SUPFAM" id="SSF50129">
    <property type="entry name" value="GroES-like"/>
    <property type="match status" value="2"/>
</dbReference>
<evidence type="ECO:0000313" key="12">
    <source>
        <dbReference type="EMBL" id="CAH0366914.1"/>
    </source>
</evidence>
<dbReference type="SMART" id="SM00883">
    <property type="entry name" value="Cpn10"/>
    <property type="match status" value="2"/>
</dbReference>
<dbReference type="EMBL" id="HBIW01014029">
    <property type="protein sequence ID" value="CAE0696614.1"/>
    <property type="molecule type" value="Transcribed_RNA"/>
</dbReference>
<accession>A0A6S8V3T8</accession>
<evidence type="ECO:0000256" key="5">
    <source>
        <dbReference type="ARBA" id="ARBA00079398"/>
    </source>
</evidence>
<dbReference type="PANTHER" id="PTHR10772">
    <property type="entry name" value="10 KDA HEAT SHOCK PROTEIN"/>
    <property type="match status" value="1"/>
</dbReference>
<feature type="chain" id="PRO_5036191464" description="20 kDa chaperonin, chloroplastic" evidence="7">
    <location>
        <begin position="26"/>
        <end position="245"/>
    </location>
</feature>
<evidence type="ECO:0000256" key="7">
    <source>
        <dbReference type="SAM" id="SignalP"/>
    </source>
</evidence>
<dbReference type="GO" id="GO:0044183">
    <property type="term" value="F:protein folding chaperone"/>
    <property type="evidence" value="ECO:0007669"/>
    <property type="project" value="InterPro"/>
</dbReference>
<proteinExistence type="inferred from homology"/>
<evidence type="ECO:0000313" key="13">
    <source>
        <dbReference type="Proteomes" id="UP000789595"/>
    </source>
</evidence>
<dbReference type="InterPro" id="IPR037124">
    <property type="entry name" value="Chaperonin_GroES_sf"/>
</dbReference>
<comment type="similarity">
    <text evidence="1 6">Belongs to the GroES chaperonin family.</text>
</comment>
<evidence type="ECO:0000313" key="11">
    <source>
        <dbReference type="EMBL" id="CAE0696617.1"/>
    </source>
</evidence>
<dbReference type="PANTHER" id="PTHR10772:SF63">
    <property type="entry name" value="20 KDA CHAPERONIN, CHLOROPLASTIC"/>
    <property type="match status" value="1"/>
</dbReference>
<evidence type="ECO:0000256" key="3">
    <source>
        <dbReference type="ARBA" id="ARBA00031971"/>
    </source>
</evidence>
<dbReference type="FunFam" id="2.30.33.40:FF:000001">
    <property type="entry name" value="10 kDa chaperonin"/>
    <property type="match status" value="1"/>
</dbReference>
<dbReference type="EMBL" id="HBIW01014032">
    <property type="protein sequence ID" value="CAE0696617.1"/>
    <property type="molecule type" value="Transcribed_RNA"/>
</dbReference>
<evidence type="ECO:0000256" key="4">
    <source>
        <dbReference type="ARBA" id="ARBA00073031"/>
    </source>
</evidence>